<dbReference type="Gene3D" id="2.30.30.280">
    <property type="entry name" value="Adenine nucleotide alpha hydrolases-like domains"/>
    <property type="match status" value="1"/>
</dbReference>
<evidence type="ECO:0000256" key="10">
    <source>
        <dbReference type="ARBA" id="ARBA00022840"/>
    </source>
</evidence>
<dbReference type="PANTHER" id="PTHR11933:SF5">
    <property type="entry name" value="MITOCHONDRIAL TRNA-SPECIFIC 2-THIOURIDYLASE 1"/>
    <property type="match status" value="1"/>
</dbReference>
<dbReference type="GO" id="GO:0005524">
    <property type="term" value="F:ATP binding"/>
    <property type="evidence" value="ECO:0007669"/>
    <property type="project" value="UniProtKB-KW"/>
</dbReference>
<evidence type="ECO:0000256" key="1">
    <source>
        <dbReference type="ARBA" id="ARBA00004496"/>
    </source>
</evidence>
<feature type="active site" description="Nucleophile" evidence="15">
    <location>
        <position position="105"/>
    </location>
</feature>
<evidence type="ECO:0000256" key="14">
    <source>
        <dbReference type="ARBA" id="ARBA00056575"/>
    </source>
</evidence>
<evidence type="ECO:0000256" key="2">
    <source>
        <dbReference type="ARBA" id="ARBA00006191"/>
    </source>
</evidence>
<accession>A0A2N6UKE8</accession>
<dbReference type="InterPro" id="IPR023382">
    <property type="entry name" value="MnmA-like_central_sf"/>
</dbReference>
<comment type="subcellular location">
    <subcellularLocation>
        <location evidence="1 15">Cytoplasm</location>
    </subcellularLocation>
</comment>
<feature type="active site" description="Cysteine persulfide intermediate" evidence="15">
    <location>
        <position position="201"/>
    </location>
</feature>
<evidence type="ECO:0000256" key="15">
    <source>
        <dbReference type="HAMAP-Rule" id="MF_00144"/>
    </source>
</evidence>
<name>A0A2N6UKE8_9FIRM</name>
<feature type="binding site" evidence="15">
    <location>
        <position position="40"/>
    </location>
    <ligand>
        <name>ATP</name>
        <dbReference type="ChEBI" id="CHEBI:30616"/>
    </ligand>
</feature>
<dbReference type="Pfam" id="PF20258">
    <property type="entry name" value="tRNA_Me_trans_C"/>
    <property type="match status" value="1"/>
</dbReference>
<dbReference type="FunFam" id="3.40.50.620:FF:000004">
    <property type="entry name" value="tRNA-specific 2-thiouridylase MnmA"/>
    <property type="match status" value="1"/>
</dbReference>
<dbReference type="GO" id="GO:0000049">
    <property type="term" value="F:tRNA binding"/>
    <property type="evidence" value="ECO:0007669"/>
    <property type="project" value="UniProtKB-KW"/>
</dbReference>
<evidence type="ECO:0000259" key="17">
    <source>
        <dbReference type="Pfam" id="PF20259"/>
    </source>
</evidence>
<feature type="region of interest" description="Interaction with tRNA" evidence="15">
    <location>
        <begin position="309"/>
        <end position="310"/>
    </location>
</feature>
<dbReference type="InterPro" id="IPR004506">
    <property type="entry name" value="MnmA-like"/>
</dbReference>
<evidence type="ECO:0000259" key="16">
    <source>
        <dbReference type="Pfam" id="PF20258"/>
    </source>
</evidence>
<dbReference type="GeneID" id="84577687"/>
<feature type="region of interest" description="Interaction with target base in tRNA" evidence="15">
    <location>
        <begin position="100"/>
        <end position="102"/>
    </location>
</feature>
<evidence type="ECO:0000256" key="6">
    <source>
        <dbReference type="ARBA" id="ARBA00022555"/>
    </source>
</evidence>
<keyword evidence="6 15" id="KW-0820">tRNA-binding</keyword>
<keyword evidence="8 15" id="KW-0819">tRNA processing</keyword>
<gene>
    <name evidence="15" type="primary">mnmA</name>
    <name evidence="18" type="ORF">CJ192_00655</name>
</gene>
<keyword evidence="7 15" id="KW-0808">Transferase</keyword>
<dbReference type="RefSeq" id="WP_102197377.1">
    <property type="nucleotide sequence ID" value="NZ_PNHP01000001.1"/>
</dbReference>
<comment type="similarity">
    <text evidence="2 15">Belongs to the MnmA/TRMU family.</text>
</comment>
<dbReference type="InterPro" id="IPR046884">
    <property type="entry name" value="MnmA-like_central"/>
</dbReference>
<keyword evidence="5 15" id="KW-0963">Cytoplasm</keyword>
<evidence type="ECO:0000256" key="8">
    <source>
        <dbReference type="ARBA" id="ARBA00022694"/>
    </source>
</evidence>
<feature type="domain" description="tRNA-specific 2-thiouridylase MnmA-like central" evidence="17">
    <location>
        <begin position="210"/>
        <end position="273"/>
    </location>
</feature>
<dbReference type="Proteomes" id="UP000235658">
    <property type="component" value="Unassembled WGS sequence"/>
</dbReference>
<reference evidence="18 19" key="1">
    <citation type="submission" date="2017-09" db="EMBL/GenBank/DDBJ databases">
        <title>Bacterial strain isolated from the female urinary microbiota.</title>
        <authorList>
            <person name="Thomas-White K."/>
            <person name="Kumar N."/>
            <person name="Forster S."/>
            <person name="Putonti C."/>
            <person name="Lawley T."/>
            <person name="Wolfe A.J."/>
        </authorList>
    </citation>
    <scope>NUCLEOTIDE SEQUENCE [LARGE SCALE GENOMIC DNA]</scope>
    <source>
        <strain evidence="18 19">UMB0204</strain>
    </source>
</reference>
<evidence type="ECO:0000256" key="4">
    <source>
        <dbReference type="ARBA" id="ARBA00013805"/>
    </source>
</evidence>
<feature type="binding site" evidence="15">
    <location>
        <begin position="14"/>
        <end position="21"/>
    </location>
    <ligand>
        <name>ATP</name>
        <dbReference type="ChEBI" id="CHEBI:30616"/>
    </ligand>
</feature>
<evidence type="ECO:0000256" key="11">
    <source>
        <dbReference type="ARBA" id="ARBA00022884"/>
    </source>
</evidence>
<feature type="domain" description="tRNA-specific 2-thiouridylase MnmA-like C-terminal" evidence="16">
    <location>
        <begin position="284"/>
        <end position="357"/>
    </location>
</feature>
<organism evidence="18 19">
    <name type="scientific">Anaerococcus hydrogenalis</name>
    <dbReference type="NCBI Taxonomy" id="33029"/>
    <lineage>
        <taxon>Bacteria</taxon>
        <taxon>Bacillati</taxon>
        <taxon>Bacillota</taxon>
        <taxon>Tissierellia</taxon>
        <taxon>Tissierellales</taxon>
        <taxon>Peptoniphilaceae</taxon>
        <taxon>Anaerococcus</taxon>
    </lineage>
</organism>
<dbReference type="InterPro" id="IPR046885">
    <property type="entry name" value="MnmA-like_C"/>
</dbReference>
<dbReference type="Gene3D" id="2.40.30.10">
    <property type="entry name" value="Translation factors"/>
    <property type="match status" value="1"/>
</dbReference>
<protein>
    <recommendedName>
        <fullName evidence="4 15">tRNA-specific 2-thiouridylase MnmA</fullName>
        <ecNumber evidence="3 15">2.8.1.13</ecNumber>
    </recommendedName>
</protein>
<dbReference type="GO" id="GO:0005737">
    <property type="term" value="C:cytoplasm"/>
    <property type="evidence" value="ECO:0007669"/>
    <property type="project" value="UniProtKB-SubCell"/>
</dbReference>
<evidence type="ECO:0000313" key="19">
    <source>
        <dbReference type="Proteomes" id="UP000235658"/>
    </source>
</evidence>
<dbReference type="CDD" id="cd01998">
    <property type="entry name" value="MnmA_TRMU-like"/>
    <property type="match status" value="1"/>
</dbReference>
<comment type="caution">
    <text evidence="15">Lacks conserved residue(s) required for the propagation of feature annotation.</text>
</comment>
<keyword evidence="10 15" id="KW-0067">ATP-binding</keyword>
<evidence type="ECO:0000313" key="18">
    <source>
        <dbReference type="EMBL" id="PMC82275.1"/>
    </source>
</evidence>
<dbReference type="InterPro" id="IPR014729">
    <property type="entry name" value="Rossmann-like_a/b/a_fold"/>
</dbReference>
<dbReference type="GO" id="GO:0103016">
    <property type="term" value="F:tRNA-uridine 2-sulfurtransferase activity"/>
    <property type="evidence" value="ECO:0007669"/>
    <property type="project" value="UniProtKB-EC"/>
</dbReference>
<dbReference type="AlphaFoldDB" id="A0A2N6UKE8"/>
<keyword evidence="12" id="KW-1015">Disulfide bond</keyword>
<comment type="catalytic activity">
    <reaction evidence="13 15">
        <text>S-sulfanyl-L-cysteinyl-[protein] + uridine(34) in tRNA + AH2 + ATP = 2-thiouridine(34) in tRNA + L-cysteinyl-[protein] + A + AMP + diphosphate + H(+)</text>
        <dbReference type="Rhea" id="RHEA:47032"/>
        <dbReference type="Rhea" id="RHEA-COMP:10131"/>
        <dbReference type="Rhea" id="RHEA-COMP:11726"/>
        <dbReference type="Rhea" id="RHEA-COMP:11727"/>
        <dbReference type="Rhea" id="RHEA-COMP:11728"/>
        <dbReference type="ChEBI" id="CHEBI:13193"/>
        <dbReference type="ChEBI" id="CHEBI:15378"/>
        <dbReference type="ChEBI" id="CHEBI:17499"/>
        <dbReference type="ChEBI" id="CHEBI:29950"/>
        <dbReference type="ChEBI" id="CHEBI:30616"/>
        <dbReference type="ChEBI" id="CHEBI:33019"/>
        <dbReference type="ChEBI" id="CHEBI:61963"/>
        <dbReference type="ChEBI" id="CHEBI:65315"/>
        <dbReference type="ChEBI" id="CHEBI:87170"/>
        <dbReference type="ChEBI" id="CHEBI:456215"/>
        <dbReference type="EC" id="2.8.1.13"/>
    </reaction>
</comment>
<evidence type="ECO:0000256" key="13">
    <source>
        <dbReference type="ARBA" id="ARBA00051542"/>
    </source>
</evidence>
<comment type="caution">
    <text evidence="18">The sequence shown here is derived from an EMBL/GenBank/DDBJ whole genome shotgun (WGS) entry which is preliminary data.</text>
</comment>
<dbReference type="HAMAP" id="MF_00144">
    <property type="entry name" value="tRNA_thiouridyl_MnmA"/>
    <property type="match status" value="1"/>
</dbReference>
<feature type="site" description="Interaction with tRNA" evidence="15">
    <location>
        <position position="130"/>
    </location>
</feature>
<dbReference type="NCBIfam" id="NF001138">
    <property type="entry name" value="PRK00143.1"/>
    <property type="match status" value="1"/>
</dbReference>
<dbReference type="FunFam" id="2.40.30.10:FF:000023">
    <property type="entry name" value="tRNA-specific 2-thiouridylase MnmA"/>
    <property type="match status" value="1"/>
</dbReference>
<dbReference type="NCBIfam" id="TIGR00420">
    <property type="entry name" value="trmU"/>
    <property type="match status" value="1"/>
</dbReference>
<evidence type="ECO:0000256" key="12">
    <source>
        <dbReference type="ARBA" id="ARBA00023157"/>
    </source>
</evidence>
<dbReference type="Pfam" id="PF20259">
    <property type="entry name" value="tRNA_Me_trans_M"/>
    <property type="match status" value="1"/>
</dbReference>
<evidence type="ECO:0000256" key="3">
    <source>
        <dbReference type="ARBA" id="ARBA00011949"/>
    </source>
</evidence>
<dbReference type="Pfam" id="PF03054">
    <property type="entry name" value="tRNA_Me_trans"/>
    <property type="match status" value="1"/>
</dbReference>
<sequence>MENKDKKDIKVIVGVSGGVDSSVAALLLKEEGYDVSGIFMKNWDEEDENGVCTAEVDYEDAVKVCNQIGIPYYSINFEKEYYDRVFSYFLDEYKKGRTPNPDIMCNKEIKFKAFLDYAKDLGADYLATGHYARVDRSDGETKMLRGLDSNKDQTYFLSQLSQDQIKDVLFPVGNLDKKEVRKIAKENNLATADKKDSTGICFIGERNFNEFLSNYLPAKEGNIVDTDGNIMGKHYGLMYHTIGQRRGLGIGGEGEAWFVCGKDLEKNELIVCQGKNNEKLFSNRLIGSNLSSISAEGLKKEFDCTCKFRYRQKDINSHVKILDDGKVEITYDKTKAVTPGQAAVFYDGEVCLGSCIIDEVYNGEKRLKV</sequence>
<proteinExistence type="inferred from homology"/>
<evidence type="ECO:0000256" key="5">
    <source>
        <dbReference type="ARBA" id="ARBA00022490"/>
    </source>
</evidence>
<dbReference type="FunFam" id="2.30.30.280:FF:000001">
    <property type="entry name" value="tRNA-specific 2-thiouridylase MnmA"/>
    <property type="match status" value="1"/>
</dbReference>
<dbReference type="EMBL" id="PNHP01000001">
    <property type="protein sequence ID" value="PMC82275.1"/>
    <property type="molecule type" value="Genomic_DNA"/>
</dbReference>
<dbReference type="Gene3D" id="3.40.50.620">
    <property type="entry name" value="HUPs"/>
    <property type="match status" value="1"/>
</dbReference>
<dbReference type="PANTHER" id="PTHR11933">
    <property type="entry name" value="TRNA 5-METHYLAMINOMETHYL-2-THIOURIDYLATE -METHYLTRANSFERASE"/>
    <property type="match status" value="1"/>
</dbReference>
<comment type="function">
    <text evidence="14 15">Catalyzes the 2-thiolation of uridine at the wobble position (U34) of tRNA, leading to the formation of s(2)U34.</text>
</comment>
<evidence type="ECO:0000256" key="7">
    <source>
        <dbReference type="ARBA" id="ARBA00022679"/>
    </source>
</evidence>
<feature type="site" description="Interaction with tRNA" evidence="15">
    <location>
        <position position="341"/>
    </location>
</feature>
<evidence type="ECO:0000256" key="9">
    <source>
        <dbReference type="ARBA" id="ARBA00022741"/>
    </source>
</evidence>
<feature type="region of interest" description="Interaction with tRNA" evidence="15">
    <location>
        <begin position="151"/>
        <end position="153"/>
    </location>
</feature>
<dbReference type="SUPFAM" id="SSF52402">
    <property type="entry name" value="Adenine nucleotide alpha hydrolases-like"/>
    <property type="match status" value="1"/>
</dbReference>
<dbReference type="GO" id="GO:0002143">
    <property type="term" value="P:tRNA wobble position uridine thiolation"/>
    <property type="evidence" value="ECO:0007669"/>
    <property type="project" value="TreeGrafter"/>
</dbReference>
<feature type="binding site" evidence="15">
    <location>
        <position position="129"/>
    </location>
    <ligand>
        <name>ATP</name>
        <dbReference type="ChEBI" id="CHEBI:30616"/>
    </ligand>
</feature>
<keyword evidence="9 15" id="KW-0547">Nucleotide-binding</keyword>
<keyword evidence="11 15" id="KW-0694">RNA-binding</keyword>
<dbReference type="EC" id="2.8.1.13" evidence="3 15"/>